<feature type="domain" description="Pyrrolo-quinoline quinone repeat" evidence="5">
    <location>
        <begin position="55"/>
        <end position="108"/>
    </location>
</feature>
<accession>A0AAF0C4K1</accession>
<dbReference type="KEGG" id="tact:SG35_004385"/>
<gene>
    <name evidence="4 6" type="primary">bamB</name>
    <name evidence="6" type="ORF">SG35_004385</name>
</gene>
<dbReference type="InterPro" id="IPR002372">
    <property type="entry name" value="PQQ_rpt_dom"/>
</dbReference>
<comment type="subunit">
    <text evidence="4">Part of the Bam complex.</text>
</comment>
<evidence type="ECO:0000256" key="3">
    <source>
        <dbReference type="ARBA" id="ARBA00023237"/>
    </source>
</evidence>
<protein>
    <recommendedName>
        <fullName evidence="4">Outer membrane protein assembly factor BamB</fullName>
    </recommendedName>
</protein>
<evidence type="ECO:0000313" key="7">
    <source>
        <dbReference type="Proteomes" id="UP000032568"/>
    </source>
</evidence>
<dbReference type="Gene3D" id="2.130.10.10">
    <property type="entry name" value="YVTN repeat-like/Quinoprotein amine dehydrogenase"/>
    <property type="match status" value="1"/>
</dbReference>
<dbReference type="SMART" id="SM00564">
    <property type="entry name" value="PQQ"/>
    <property type="match status" value="6"/>
</dbReference>
<dbReference type="PANTHER" id="PTHR34512:SF30">
    <property type="entry name" value="OUTER MEMBRANE PROTEIN ASSEMBLY FACTOR BAMB"/>
    <property type="match status" value="1"/>
</dbReference>
<dbReference type="PANTHER" id="PTHR34512">
    <property type="entry name" value="CELL SURFACE PROTEIN"/>
    <property type="match status" value="1"/>
</dbReference>
<sequence length="406" mass="43388" precursor="true">MGLNVVLKTTAFNKKLLALLLLSTGLMACSSTDEEDEGEKVAELVEIQEKFEPEVVWDRSVGNGVEDYFSRIKPVSAYGKIFSASREGEVVALDSATGDQVWEIDLSDVNQERGFFEGSRSALLAGGPAAGMNKVFIGSENGEVFALDAETGELSWQAAIKGEVIVAPAFDSNTLVVNSASGVLKAFNATTGEELWKIEQEVPPLSLRGISAPAVASGGVVLGSASGEVGVFLLERGQQGWVAEIGESSGSTELERVVDVDSTPLIFGDKIYSVSSNGNLAAIDLRSGRILWKRQYSSYRQLAISGNTLFLTNTSGHVYAIDRINGLERWSNLSLTNRGVTGPAAVGNYVVVGDFEGYLHWLDQETGEIVARHHVDGSGIHATPTVAEQILFSQARDGELQAIKTP</sequence>
<dbReference type="AlphaFoldDB" id="A0AAF0C4K1"/>
<feature type="signal peptide" evidence="4">
    <location>
        <begin position="1"/>
        <end position="28"/>
    </location>
</feature>
<evidence type="ECO:0000256" key="4">
    <source>
        <dbReference type="HAMAP-Rule" id="MF_00923"/>
    </source>
</evidence>
<dbReference type="Pfam" id="PF13360">
    <property type="entry name" value="PQQ_2"/>
    <property type="match status" value="3"/>
</dbReference>
<feature type="chain" id="PRO_5041756564" description="Outer membrane protein assembly factor BamB" evidence="4">
    <location>
        <begin position="29"/>
        <end position="406"/>
    </location>
</feature>
<comment type="subcellular location">
    <subcellularLocation>
        <location evidence="4">Cell outer membrane</location>
    </subcellularLocation>
</comment>
<feature type="domain" description="Pyrrolo-quinoline quinone repeat" evidence="5">
    <location>
        <begin position="341"/>
        <end position="403"/>
    </location>
</feature>
<keyword evidence="7" id="KW-1185">Reference proteome</keyword>
<evidence type="ECO:0000313" key="6">
    <source>
        <dbReference type="EMBL" id="WDD99909.1"/>
    </source>
</evidence>
<keyword evidence="1 4" id="KW-0732">Signal</keyword>
<dbReference type="Proteomes" id="UP000032568">
    <property type="component" value="Chromosome"/>
</dbReference>
<comment type="similarity">
    <text evidence="4">Belongs to the BamB family.</text>
</comment>
<dbReference type="HAMAP" id="MF_00923">
    <property type="entry name" value="OM_assembly_BamB"/>
    <property type="match status" value="1"/>
</dbReference>
<dbReference type="NCBIfam" id="NF008351">
    <property type="entry name" value="PRK11138.1"/>
    <property type="match status" value="1"/>
</dbReference>
<proteinExistence type="inferred from homology"/>
<dbReference type="InterPro" id="IPR018391">
    <property type="entry name" value="PQQ_b-propeller_rpt"/>
</dbReference>
<reference evidence="6 7" key="1">
    <citation type="journal article" date="2015" name="Genome Announc.">
        <title>Draft Genome Sequences of Marine Isolates of Thalassomonas viridans and Thalassomonas actiniarum.</title>
        <authorList>
            <person name="Olonade I."/>
            <person name="van Zyl L.J."/>
            <person name="Trindade M."/>
        </authorList>
    </citation>
    <scope>NUCLEOTIDE SEQUENCE [LARGE SCALE GENOMIC DNA]</scope>
    <source>
        <strain evidence="6 7">A5K-106</strain>
    </source>
</reference>
<dbReference type="SUPFAM" id="SSF50998">
    <property type="entry name" value="Quinoprotein alcohol dehydrogenase-like"/>
    <property type="match status" value="1"/>
</dbReference>
<dbReference type="GO" id="GO:0043165">
    <property type="term" value="P:Gram-negative-bacterium-type cell outer membrane assembly"/>
    <property type="evidence" value="ECO:0007669"/>
    <property type="project" value="UniProtKB-UniRule"/>
</dbReference>
<name>A0AAF0C4K1_9GAMM</name>
<evidence type="ECO:0000256" key="2">
    <source>
        <dbReference type="ARBA" id="ARBA00023136"/>
    </source>
</evidence>
<comment type="function">
    <text evidence="4">Part of the outer membrane protein assembly complex, which is involved in assembly and insertion of beta-barrel proteins into the outer membrane.</text>
</comment>
<dbReference type="InterPro" id="IPR017687">
    <property type="entry name" value="BamB"/>
</dbReference>
<dbReference type="NCBIfam" id="TIGR03300">
    <property type="entry name" value="assembly_YfgL"/>
    <property type="match status" value="1"/>
</dbReference>
<dbReference type="InterPro" id="IPR015943">
    <property type="entry name" value="WD40/YVTN_repeat-like_dom_sf"/>
</dbReference>
<reference evidence="6 7" key="2">
    <citation type="journal article" date="2022" name="Mar. Drugs">
        <title>Bioassay-Guided Fractionation Leads to the Detection of Cholic Acid Generated by the Rare Thalassomonas sp.</title>
        <authorList>
            <person name="Pheiffer F."/>
            <person name="Schneider Y.K."/>
            <person name="Hansen E.H."/>
            <person name="Andersen J.H."/>
            <person name="Isaksson J."/>
            <person name="Busche T."/>
            <person name="R C."/>
            <person name="Kalinowski J."/>
            <person name="Zyl L.V."/>
            <person name="Trindade M."/>
        </authorList>
    </citation>
    <scope>NUCLEOTIDE SEQUENCE [LARGE SCALE GENOMIC DNA]</scope>
    <source>
        <strain evidence="6 7">A5K-106</strain>
    </source>
</reference>
<dbReference type="InterPro" id="IPR011047">
    <property type="entry name" value="Quinoprotein_ADH-like_sf"/>
</dbReference>
<dbReference type="GO" id="GO:0051205">
    <property type="term" value="P:protein insertion into membrane"/>
    <property type="evidence" value="ECO:0007669"/>
    <property type="project" value="UniProtKB-UniRule"/>
</dbReference>
<keyword evidence="2 4" id="KW-0472">Membrane</keyword>
<evidence type="ECO:0000256" key="1">
    <source>
        <dbReference type="ARBA" id="ARBA00022729"/>
    </source>
</evidence>
<feature type="domain" description="Pyrrolo-quinoline quinone repeat" evidence="5">
    <location>
        <begin position="121"/>
        <end position="332"/>
    </location>
</feature>
<dbReference type="GO" id="GO:0009279">
    <property type="term" value="C:cell outer membrane"/>
    <property type="evidence" value="ECO:0007669"/>
    <property type="project" value="UniProtKB-SubCell"/>
</dbReference>
<evidence type="ECO:0000259" key="5">
    <source>
        <dbReference type="Pfam" id="PF13360"/>
    </source>
</evidence>
<keyword evidence="3 4" id="KW-0998">Cell outer membrane</keyword>
<organism evidence="6 7">
    <name type="scientific">Thalassomonas actiniarum</name>
    <dbReference type="NCBI Taxonomy" id="485447"/>
    <lineage>
        <taxon>Bacteria</taxon>
        <taxon>Pseudomonadati</taxon>
        <taxon>Pseudomonadota</taxon>
        <taxon>Gammaproteobacteria</taxon>
        <taxon>Alteromonadales</taxon>
        <taxon>Colwelliaceae</taxon>
        <taxon>Thalassomonas</taxon>
    </lineage>
</organism>
<dbReference type="EMBL" id="CP059735">
    <property type="protein sequence ID" value="WDD99909.1"/>
    <property type="molecule type" value="Genomic_DNA"/>
</dbReference>